<evidence type="ECO:0000313" key="3">
    <source>
        <dbReference type="EMBL" id="OSX80503.1"/>
    </source>
</evidence>
<evidence type="ECO:0000313" key="4">
    <source>
        <dbReference type="Proteomes" id="UP000218209"/>
    </source>
</evidence>
<dbReference type="Proteomes" id="UP000218209">
    <property type="component" value="Unassembled WGS sequence"/>
</dbReference>
<dbReference type="AlphaFoldDB" id="A0A1X6PIK6"/>
<protein>
    <recommendedName>
        <fullName evidence="5">MARVEL domain-containing protein</fullName>
    </recommendedName>
</protein>
<keyword evidence="4" id="KW-1185">Reference proteome</keyword>
<feature type="transmembrane region" description="Helical" evidence="1">
    <location>
        <begin position="115"/>
        <end position="133"/>
    </location>
</feature>
<keyword evidence="1" id="KW-1133">Transmembrane helix</keyword>
<reference evidence="3 4" key="1">
    <citation type="submission" date="2017-03" db="EMBL/GenBank/DDBJ databases">
        <title>WGS assembly of Porphyra umbilicalis.</title>
        <authorList>
            <person name="Brawley S.H."/>
            <person name="Blouin N.A."/>
            <person name="Ficko-Blean E."/>
            <person name="Wheeler G.L."/>
            <person name="Lohr M."/>
            <person name="Goodson H.V."/>
            <person name="Jenkins J.W."/>
            <person name="Blaby-Haas C.E."/>
            <person name="Helliwell K.E."/>
            <person name="Chan C."/>
            <person name="Marriage T."/>
            <person name="Bhattacharya D."/>
            <person name="Klein A.S."/>
            <person name="Badis Y."/>
            <person name="Brodie J."/>
            <person name="Cao Y."/>
            <person name="Collen J."/>
            <person name="Dittami S.M."/>
            <person name="Gachon C.M."/>
            <person name="Green B.R."/>
            <person name="Karpowicz S."/>
            <person name="Kim J.W."/>
            <person name="Kudahl U."/>
            <person name="Lin S."/>
            <person name="Michel G."/>
            <person name="Mittag M."/>
            <person name="Olson B.J."/>
            <person name="Pangilinan J."/>
            <person name="Peng Y."/>
            <person name="Qiu H."/>
            <person name="Shu S."/>
            <person name="Singer J.T."/>
            <person name="Smith A.G."/>
            <person name="Sprecher B.N."/>
            <person name="Wagner V."/>
            <person name="Wang W."/>
            <person name="Wang Z.-Y."/>
            <person name="Yan J."/>
            <person name="Yarish C."/>
            <person name="Zoeuner-Riek S."/>
            <person name="Zhuang Y."/>
            <person name="Zou Y."/>
            <person name="Lindquist E.A."/>
            <person name="Grimwood J."/>
            <person name="Barry K."/>
            <person name="Rokhsar D.S."/>
            <person name="Schmutz J."/>
            <person name="Stiller J.W."/>
            <person name="Grossman A.R."/>
            <person name="Prochnik S.E."/>
        </authorList>
    </citation>
    <scope>NUCLEOTIDE SEQUENCE [LARGE SCALE GENOMIC DNA]</scope>
    <source>
        <strain evidence="3">4086291</strain>
    </source>
</reference>
<keyword evidence="2" id="KW-0732">Signal</keyword>
<dbReference type="EMBL" id="KV918774">
    <property type="protein sequence ID" value="OSX80503.1"/>
    <property type="molecule type" value="Genomic_DNA"/>
</dbReference>
<keyword evidence="1" id="KW-0812">Transmembrane</keyword>
<feature type="transmembrane region" description="Helical" evidence="1">
    <location>
        <begin position="43"/>
        <end position="65"/>
    </location>
</feature>
<name>A0A1X6PIK6_PORUM</name>
<feature type="transmembrane region" description="Helical" evidence="1">
    <location>
        <begin position="77"/>
        <end position="95"/>
    </location>
</feature>
<feature type="signal peptide" evidence="2">
    <location>
        <begin position="1"/>
        <end position="28"/>
    </location>
</feature>
<accession>A0A1X6PIK6</accession>
<organism evidence="3 4">
    <name type="scientific">Porphyra umbilicalis</name>
    <name type="common">Purple laver</name>
    <name type="synonym">Red alga</name>
    <dbReference type="NCBI Taxonomy" id="2786"/>
    <lineage>
        <taxon>Eukaryota</taxon>
        <taxon>Rhodophyta</taxon>
        <taxon>Bangiophyceae</taxon>
        <taxon>Bangiales</taxon>
        <taxon>Bangiaceae</taxon>
        <taxon>Porphyra</taxon>
    </lineage>
</organism>
<gene>
    <name evidence="3" type="ORF">BU14_0051s0023</name>
</gene>
<proteinExistence type="predicted"/>
<evidence type="ECO:0000256" key="2">
    <source>
        <dbReference type="SAM" id="SignalP"/>
    </source>
</evidence>
<feature type="chain" id="PRO_5012055589" description="MARVEL domain-containing protein" evidence="2">
    <location>
        <begin position="29"/>
        <end position="173"/>
    </location>
</feature>
<evidence type="ECO:0000256" key="1">
    <source>
        <dbReference type="SAM" id="Phobius"/>
    </source>
</evidence>
<keyword evidence="1" id="KW-0472">Membrane</keyword>
<evidence type="ECO:0008006" key="5">
    <source>
        <dbReference type="Google" id="ProtNLM"/>
    </source>
</evidence>
<sequence>MGFTENSHAIQKLLVLLVIGLTIMGNAAEFCAMISPTECSKKVYAVIGLAVGGAVLAAIGLGLRVIGMASSKTETPIALVLLVAWIASSAILSSYKTEATVGGAGSAFHGSPGFFASWVATVLAASLFVNAALTMLGIGTSTAGTATAGAVAVPVKSTTSDEYADDSTAATYA</sequence>